<dbReference type="InterPro" id="IPR025665">
    <property type="entry name" value="Beta-barrel_OMP_2"/>
</dbReference>
<proteinExistence type="predicted"/>
<dbReference type="AlphaFoldDB" id="J9FB59"/>
<organism evidence="2">
    <name type="scientific">gut metagenome</name>
    <dbReference type="NCBI Taxonomy" id="749906"/>
    <lineage>
        <taxon>unclassified sequences</taxon>
        <taxon>metagenomes</taxon>
        <taxon>organismal metagenomes</taxon>
    </lineage>
</organism>
<reference evidence="2" key="1">
    <citation type="journal article" date="2012" name="PLoS ONE">
        <title>Gene sets for utilization of primary and secondary nutrition supplies in the distal gut of endangered iberian lynx.</title>
        <authorList>
            <person name="Alcaide M."/>
            <person name="Messina E."/>
            <person name="Richter M."/>
            <person name="Bargiela R."/>
            <person name="Peplies J."/>
            <person name="Huws S.A."/>
            <person name="Newbold C.J."/>
            <person name="Golyshin P.N."/>
            <person name="Simon M.A."/>
            <person name="Lopez G."/>
            <person name="Yakimov M.M."/>
            <person name="Ferrer M."/>
        </authorList>
    </citation>
    <scope>NUCLEOTIDE SEQUENCE</scope>
</reference>
<accession>J9FB59</accession>
<evidence type="ECO:0000259" key="1">
    <source>
        <dbReference type="Pfam" id="PF13568"/>
    </source>
</evidence>
<evidence type="ECO:0000313" key="2">
    <source>
        <dbReference type="EMBL" id="EJW92131.1"/>
    </source>
</evidence>
<feature type="domain" description="Outer membrane protein beta-barrel" evidence="1">
    <location>
        <begin position="19"/>
        <end position="124"/>
    </location>
</feature>
<comment type="caution">
    <text evidence="2">The sequence shown here is derived from an EMBL/GenBank/DDBJ whole genome shotgun (WGS) entry which is preliminary data.</text>
</comment>
<sequence>MEAVNDDGSGTVIGAWTGKVRTEVDNNYLTVPVLATYQINSRWQVSAGTYFSWMFDGKFFGEAHDGYIRDQDPTGDKAEVQSATYDFSGDLRKFHWGLQAGGQFKAYEHLAVFANLQWGMNSIFPNDFSSVTFDLYPIYATFGFNYLF</sequence>
<dbReference type="Pfam" id="PF13568">
    <property type="entry name" value="OMP_b-brl_2"/>
    <property type="match status" value="1"/>
</dbReference>
<name>J9FB59_9ZZZZ</name>
<protein>
    <recommendedName>
        <fullName evidence="1">Outer membrane protein beta-barrel domain-containing protein</fullName>
    </recommendedName>
</protein>
<dbReference type="EMBL" id="AMCI01007739">
    <property type="protein sequence ID" value="EJW92131.1"/>
    <property type="molecule type" value="Genomic_DNA"/>
</dbReference>
<gene>
    <name evidence="2" type="ORF">EVA_19766</name>
</gene>